<name>A0A0K2VAR9_LEPSM</name>
<reference evidence="1" key="1">
    <citation type="submission" date="2014-05" db="EMBL/GenBank/DDBJ databases">
        <authorList>
            <person name="Chronopoulou M."/>
        </authorList>
    </citation>
    <scope>NUCLEOTIDE SEQUENCE</scope>
    <source>
        <tissue evidence="1">Whole organism</tissue>
    </source>
</reference>
<sequence>QQVQLLHLGFKKASRFKTSIHVFIHSAATHDLFHSIKSFLYNIPHLIFQVS</sequence>
<proteinExistence type="predicted"/>
<dbReference type="AlphaFoldDB" id="A0A0K2VAR9"/>
<accession>A0A0K2VAR9</accession>
<protein>
    <submittedName>
        <fullName evidence="1">Uncharacterized protein</fullName>
    </submittedName>
</protein>
<dbReference type="EMBL" id="HACA01030009">
    <property type="protein sequence ID" value="CDW47370.1"/>
    <property type="molecule type" value="Transcribed_RNA"/>
</dbReference>
<evidence type="ECO:0000313" key="1">
    <source>
        <dbReference type="EMBL" id="CDW47370.1"/>
    </source>
</evidence>
<feature type="non-terminal residue" evidence="1">
    <location>
        <position position="1"/>
    </location>
</feature>
<organism evidence="1">
    <name type="scientific">Lepeophtheirus salmonis</name>
    <name type="common">Salmon louse</name>
    <name type="synonym">Caligus salmonis</name>
    <dbReference type="NCBI Taxonomy" id="72036"/>
    <lineage>
        <taxon>Eukaryota</taxon>
        <taxon>Metazoa</taxon>
        <taxon>Ecdysozoa</taxon>
        <taxon>Arthropoda</taxon>
        <taxon>Crustacea</taxon>
        <taxon>Multicrustacea</taxon>
        <taxon>Hexanauplia</taxon>
        <taxon>Copepoda</taxon>
        <taxon>Siphonostomatoida</taxon>
        <taxon>Caligidae</taxon>
        <taxon>Lepeophtheirus</taxon>
    </lineage>
</organism>